<dbReference type="PROSITE" id="PS51122">
    <property type="entry name" value="CALPONIN_2"/>
    <property type="match status" value="1"/>
</dbReference>
<dbReference type="InterPro" id="IPR003096">
    <property type="entry name" value="SM22_calponin"/>
</dbReference>
<dbReference type="InterPro" id="IPR000557">
    <property type="entry name" value="Calponin_repeat"/>
</dbReference>
<dbReference type="PRINTS" id="PR00888">
    <property type="entry name" value="SM22CALPONIN"/>
</dbReference>
<organism evidence="4 5">
    <name type="scientific">Limulus polyphemus</name>
    <name type="common">Atlantic horseshoe crab</name>
    <dbReference type="NCBI Taxonomy" id="6850"/>
    <lineage>
        <taxon>Eukaryota</taxon>
        <taxon>Metazoa</taxon>
        <taxon>Ecdysozoa</taxon>
        <taxon>Arthropoda</taxon>
        <taxon>Chelicerata</taxon>
        <taxon>Merostomata</taxon>
        <taxon>Xiphosura</taxon>
        <taxon>Limulidae</taxon>
        <taxon>Limulus</taxon>
    </lineage>
</organism>
<evidence type="ECO:0000313" key="5">
    <source>
        <dbReference type="RefSeq" id="XP_013778739.1"/>
    </source>
</evidence>
<proteinExistence type="inferred from homology"/>
<keyword evidence="4" id="KW-1185">Reference proteome</keyword>
<accession>A0ABM1BBM2</accession>
<dbReference type="Pfam" id="PF00307">
    <property type="entry name" value="CH"/>
    <property type="match status" value="1"/>
</dbReference>
<protein>
    <submittedName>
        <fullName evidence="5">Myophilin-like</fullName>
    </submittedName>
</protein>
<dbReference type="SMART" id="SM00033">
    <property type="entry name" value="CH"/>
    <property type="match status" value="1"/>
</dbReference>
<evidence type="ECO:0000256" key="2">
    <source>
        <dbReference type="SAM" id="MobiDB-lite"/>
    </source>
</evidence>
<evidence type="ECO:0000256" key="1">
    <source>
        <dbReference type="ARBA" id="ARBA00009631"/>
    </source>
</evidence>
<dbReference type="InterPro" id="IPR001715">
    <property type="entry name" value="CH_dom"/>
</dbReference>
<dbReference type="PROSITE" id="PS50021">
    <property type="entry name" value="CH"/>
    <property type="match status" value="1"/>
</dbReference>
<feature type="region of interest" description="Disordered" evidence="2">
    <location>
        <begin position="178"/>
        <end position="201"/>
    </location>
</feature>
<dbReference type="GeneID" id="106463270"/>
<comment type="similarity">
    <text evidence="1">Belongs to the calponin family.</text>
</comment>
<gene>
    <name evidence="5" type="primary">LOC106463270</name>
</gene>
<dbReference type="RefSeq" id="XP_013778739.1">
    <property type="nucleotide sequence ID" value="XM_013923285.2"/>
</dbReference>
<dbReference type="Pfam" id="PF00402">
    <property type="entry name" value="Calponin"/>
    <property type="match status" value="1"/>
</dbReference>
<feature type="domain" description="Calponin-homology (CH)" evidence="3">
    <location>
        <begin position="24"/>
        <end position="139"/>
    </location>
</feature>
<dbReference type="InterPro" id="IPR050606">
    <property type="entry name" value="Calponin-like"/>
</dbReference>
<feature type="compositionally biased region" description="Polar residues" evidence="2">
    <location>
        <begin position="178"/>
        <end position="195"/>
    </location>
</feature>
<name>A0ABM1BBM2_LIMPO</name>
<dbReference type="PANTHER" id="PTHR47385:SF5">
    <property type="entry name" value="TRANSGELIN"/>
    <property type="match status" value="1"/>
</dbReference>
<evidence type="ECO:0000259" key="3">
    <source>
        <dbReference type="PROSITE" id="PS50021"/>
    </source>
</evidence>
<evidence type="ECO:0000313" key="4">
    <source>
        <dbReference type="Proteomes" id="UP000694941"/>
    </source>
</evidence>
<reference evidence="5" key="1">
    <citation type="submission" date="2025-08" db="UniProtKB">
        <authorList>
            <consortium name="RefSeq"/>
        </authorList>
    </citation>
    <scope>IDENTIFICATION</scope>
    <source>
        <tissue evidence="5">Muscle</tissue>
    </source>
</reference>
<dbReference type="Proteomes" id="UP000694941">
    <property type="component" value="Unplaced"/>
</dbReference>
<dbReference type="Gene3D" id="1.10.418.10">
    <property type="entry name" value="Calponin-like domain"/>
    <property type="match status" value="1"/>
</dbReference>
<dbReference type="SUPFAM" id="SSF47576">
    <property type="entry name" value="Calponin-homology domain, CH-domain"/>
    <property type="match status" value="1"/>
</dbReference>
<sequence>MAYQGPAYGLSRECMLKSRAKFDMDKALQVLEWIEKVTDLELNPPNPERGFEDFVDFCDCLKDGMALCRLINRIMPGAVTKINKSVSPFKQMENIEMFLKGCLKYGLKSWDMFQVNDLYEKKNPYLVVNCLFSLGGLAQRNGFDGPVVGVKVADENKRIFTREQLEMGKTVLSLQTGTNRGASQAGMTPYGSTRQILPDRR</sequence>
<dbReference type="PANTHER" id="PTHR47385">
    <property type="entry name" value="CALPONIN"/>
    <property type="match status" value="1"/>
</dbReference>
<dbReference type="InterPro" id="IPR036872">
    <property type="entry name" value="CH_dom_sf"/>
</dbReference>